<dbReference type="InParanoid" id="Q38FK0"/>
<organism evidence="1 2">
    <name type="scientific">Trypanosoma brucei brucei (strain 927/4 GUTat10.1)</name>
    <dbReference type="NCBI Taxonomy" id="185431"/>
    <lineage>
        <taxon>Eukaryota</taxon>
        <taxon>Discoba</taxon>
        <taxon>Euglenozoa</taxon>
        <taxon>Kinetoplastea</taxon>
        <taxon>Metakinetoplastina</taxon>
        <taxon>Trypanosomatida</taxon>
        <taxon>Trypanosomatidae</taxon>
        <taxon>Trypanosoma</taxon>
    </lineage>
</organism>
<protein>
    <submittedName>
        <fullName evidence="1">Uncharacterized protein</fullName>
    </submittedName>
</protein>
<dbReference type="VEuPathDB" id="TriTrypDB:Tb927.9.3260"/>
<evidence type="ECO:0000313" key="1">
    <source>
        <dbReference type="EMBL" id="EAN76420.1"/>
    </source>
</evidence>
<dbReference type="Proteomes" id="UP000008524">
    <property type="component" value="Chromosome 9"/>
</dbReference>
<gene>
    <name evidence="1" type="ORF">Tb09.160.1920</name>
</gene>
<dbReference type="GeneID" id="3660025"/>
<dbReference type="PaxDb" id="5691-EAN76420"/>
<proteinExistence type="predicted"/>
<sequence length="134" mass="16358">MEAARRQEKFPAWFFFWRNETVRMISRMAEQLHQPNERRGWCRIEQIMRSRRPLHTHTHNVKFSRNSSYLAWWINVWRPVIRPGSDAVSFQRLTWVAHATGKKICRKGWTRNELEKRLRTRWECRGLCISFVCA</sequence>
<accession>Q38FK0</accession>
<dbReference type="EMBL" id="CM000207">
    <property type="protein sequence ID" value="EAN76420.1"/>
    <property type="molecule type" value="Genomic_DNA"/>
</dbReference>
<dbReference type="AlphaFoldDB" id="Q38FK0"/>
<keyword evidence="2" id="KW-1185">Reference proteome</keyword>
<dbReference type="RefSeq" id="XP_803631.1">
    <property type="nucleotide sequence ID" value="XM_798538.1"/>
</dbReference>
<reference evidence="1 2" key="2">
    <citation type="journal article" date="2005" name="Science">
        <title>The genome of the African trypanosome Trypanosoma brucei.</title>
        <authorList>
            <person name="Berriman M."/>
            <person name="Ghedin E."/>
            <person name="Hertz-Fowler C."/>
            <person name="Blandin G."/>
            <person name="Renauld H."/>
            <person name="Bartholomeu D.C."/>
            <person name="Lennard N.J."/>
            <person name="Caler E."/>
            <person name="Hamlin N.E."/>
            <person name="Haas B."/>
            <person name="Bohme U."/>
            <person name="Hannick L."/>
            <person name="Aslett M.A."/>
            <person name="Shallom J."/>
            <person name="Marcello L."/>
            <person name="Hou L."/>
            <person name="Wickstead B."/>
            <person name="Alsmark U.C."/>
            <person name="Arrowsmith C."/>
            <person name="Atkin R.J."/>
            <person name="Barron A.J."/>
            <person name="Bringaud F."/>
            <person name="Brooks K."/>
            <person name="Carrington M."/>
            <person name="Cherevach I."/>
            <person name="Chillingworth T.J."/>
            <person name="Churcher C."/>
            <person name="Clark L.N."/>
            <person name="Corton C.H."/>
            <person name="Cronin A."/>
            <person name="Davies R.M."/>
            <person name="Doggett J."/>
            <person name="Djikeng A."/>
            <person name="Feldblyum T."/>
            <person name="Field M.C."/>
            <person name="Fraser A."/>
            <person name="Goodhead I."/>
            <person name="Hance Z."/>
            <person name="Harper D."/>
            <person name="Harris B.R."/>
            <person name="Hauser H."/>
            <person name="Hostetler J."/>
            <person name="Ivens A."/>
            <person name="Jagels K."/>
            <person name="Johnson D."/>
            <person name="Johnson J."/>
            <person name="Jones K."/>
            <person name="Kerhornou A.X."/>
            <person name="Koo H."/>
            <person name="Larke N."/>
            <person name="Landfear S."/>
            <person name="Larkin C."/>
            <person name="Leech V."/>
            <person name="Line A."/>
            <person name="Lord A."/>
            <person name="Macleod A."/>
            <person name="Mooney P.J."/>
            <person name="Moule S."/>
            <person name="Martin D.M."/>
            <person name="Morgan G.W."/>
            <person name="Mungall K."/>
            <person name="Norbertczak H."/>
            <person name="Ormond D."/>
            <person name="Pai G."/>
            <person name="Peacock C.S."/>
            <person name="Peterson J."/>
            <person name="Quail M.A."/>
            <person name="Rabbinowitsch E."/>
            <person name="Rajandream M.A."/>
            <person name="Reitter C."/>
            <person name="Salzberg S.L."/>
            <person name="Sanders M."/>
            <person name="Schobel S."/>
            <person name="Sharp S."/>
            <person name="Simmonds M."/>
            <person name="Simpson A.J."/>
            <person name="Tallon L."/>
            <person name="Turner C.M."/>
            <person name="Tait A."/>
            <person name="Tivey A.R."/>
            <person name="Van Aken S."/>
            <person name="Walker D."/>
            <person name="Wanless D."/>
            <person name="Wang S."/>
            <person name="White B."/>
            <person name="White O."/>
            <person name="Whitehead S."/>
            <person name="Woodward J."/>
            <person name="Wortman J."/>
            <person name="Adams M.D."/>
            <person name="Embley T.M."/>
            <person name="Gull K."/>
            <person name="Ullu E."/>
            <person name="Barry J.D."/>
            <person name="Fairlamb A.H."/>
            <person name="Opperdoes F."/>
            <person name="Barrell B.G."/>
            <person name="Donelson J.E."/>
            <person name="Hall N."/>
            <person name="Fraser C.M."/>
            <person name="Melville S.E."/>
            <person name="El-Sayed N.M."/>
        </authorList>
    </citation>
    <scope>NUCLEOTIDE SEQUENCE [LARGE SCALE GENOMIC DNA]</scope>
    <source>
        <strain evidence="1 2">927/4 GUTat10.1</strain>
    </source>
</reference>
<dbReference type="KEGG" id="tbr:Tb09.160.1920"/>
<name>Q38FK0_TRYB2</name>
<reference evidence="1 2" key="1">
    <citation type="journal article" date="2005" name="Science">
        <title>Comparative genomics of trypanosomatid parasitic protozoa.</title>
        <authorList>
            <person name="El-Sayed N.M."/>
            <person name="Myler P.J."/>
            <person name="Blandin G."/>
            <person name="Berriman M."/>
            <person name="Crabtree J."/>
            <person name="Aggarwal G."/>
            <person name="Caler E."/>
            <person name="Renauld H."/>
            <person name="Worthey E.A."/>
            <person name="Hertz-Fowler C."/>
            <person name="Ghedin E."/>
            <person name="Peacock C."/>
            <person name="Bartholomeu D.C."/>
            <person name="Haas B.J."/>
            <person name="Tran A.N."/>
            <person name="Wortman J.R."/>
            <person name="Alsmark U.C."/>
            <person name="Angiuoli S."/>
            <person name="Anupama A."/>
            <person name="Badger J."/>
            <person name="Bringaud F."/>
            <person name="Cadag E."/>
            <person name="Carlton J.M."/>
            <person name="Cerqueira G.C."/>
            <person name="Creasy T."/>
            <person name="Delcher A.L."/>
            <person name="Djikeng A."/>
            <person name="Embley T.M."/>
            <person name="Hauser C."/>
            <person name="Ivens A.C."/>
            <person name="Kummerfeld S.K."/>
            <person name="Pereira-Leal J.B."/>
            <person name="Nilsson D."/>
            <person name="Peterson J."/>
            <person name="Salzberg S.L."/>
            <person name="Shallom J."/>
            <person name="Silva J.C."/>
            <person name="Sundaram J."/>
            <person name="Westenberger S."/>
            <person name="White O."/>
            <person name="Melville S.E."/>
            <person name="Donelson J.E."/>
            <person name="Andersson B."/>
            <person name="Stuart K.D."/>
            <person name="Hall N."/>
        </authorList>
    </citation>
    <scope>NUCLEOTIDE SEQUENCE [LARGE SCALE GENOMIC DNA]</scope>
    <source>
        <strain evidence="1 2">927/4 GUTat10.1</strain>
    </source>
</reference>
<evidence type="ECO:0000313" key="2">
    <source>
        <dbReference type="Proteomes" id="UP000008524"/>
    </source>
</evidence>